<dbReference type="InterPro" id="IPR036179">
    <property type="entry name" value="Ig-like_dom_sf"/>
</dbReference>
<dbReference type="Ensembl" id="ENSHHUT00000017194.1">
    <property type="protein sequence ID" value="ENSHHUP00000016594.1"/>
    <property type="gene ID" value="ENSHHUG00000010353.1"/>
</dbReference>
<dbReference type="GO" id="GO:0003382">
    <property type="term" value="P:epithelial cell morphogenesis"/>
    <property type="evidence" value="ECO:0007669"/>
    <property type="project" value="InterPro"/>
</dbReference>
<evidence type="ECO:0000256" key="8">
    <source>
        <dbReference type="ARBA" id="ARBA00023157"/>
    </source>
</evidence>
<dbReference type="SUPFAM" id="SSF48726">
    <property type="entry name" value="Immunoglobulin"/>
    <property type="match status" value="2"/>
</dbReference>
<evidence type="ECO:0000313" key="14">
    <source>
        <dbReference type="Proteomes" id="UP000314982"/>
    </source>
</evidence>
<keyword evidence="9" id="KW-0393">Immunoglobulin domain</keyword>
<dbReference type="PANTHER" id="PTHR44974:SF1">
    <property type="entry name" value="V-SET AND IMMUNOGLOBULIN DOMAIN-CONTAINING PROTEIN 1"/>
    <property type="match status" value="1"/>
</dbReference>
<keyword evidence="8" id="KW-1015">Disulfide bond</keyword>
<dbReference type="PROSITE" id="PS51257">
    <property type="entry name" value="PROKAR_LIPOPROTEIN"/>
    <property type="match status" value="1"/>
</dbReference>
<feature type="domain" description="Ig-like" evidence="12">
    <location>
        <begin position="151"/>
        <end position="239"/>
    </location>
</feature>
<feature type="transmembrane region" description="Helical" evidence="11">
    <location>
        <begin position="246"/>
        <end position="268"/>
    </location>
</feature>
<evidence type="ECO:0000256" key="7">
    <source>
        <dbReference type="ARBA" id="ARBA00023136"/>
    </source>
</evidence>
<dbReference type="InterPro" id="IPR013106">
    <property type="entry name" value="Ig_V-set"/>
</dbReference>
<accession>A0A4W5KZ68</accession>
<dbReference type="STRING" id="62062.ENSHHUP00000016594"/>
<dbReference type="PANTHER" id="PTHR44974">
    <property type="entry name" value="V-SET AND IMMUNOGLOBULIN DOMAIN-CONTAINING PROTEIN 1"/>
    <property type="match status" value="1"/>
</dbReference>
<dbReference type="SMART" id="SM00408">
    <property type="entry name" value="IGc2"/>
    <property type="match status" value="2"/>
</dbReference>
<keyword evidence="4" id="KW-0732">Signal</keyword>
<dbReference type="Proteomes" id="UP000314982">
    <property type="component" value="Unassembled WGS sequence"/>
</dbReference>
<dbReference type="InterPro" id="IPR007110">
    <property type="entry name" value="Ig-like_dom"/>
</dbReference>
<evidence type="ECO:0000256" key="3">
    <source>
        <dbReference type="ARBA" id="ARBA00022692"/>
    </source>
</evidence>
<evidence type="ECO:0000256" key="10">
    <source>
        <dbReference type="SAM" id="MobiDB-lite"/>
    </source>
</evidence>
<organism evidence="13 14">
    <name type="scientific">Hucho hucho</name>
    <name type="common">huchen</name>
    <dbReference type="NCBI Taxonomy" id="62062"/>
    <lineage>
        <taxon>Eukaryota</taxon>
        <taxon>Metazoa</taxon>
        <taxon>Chordata</taxon>
        <taxon>Craniata</taxon>
        <taxon>Vertebrata</taxon>
        <taxon>Euteleostomi</taxon>
        <taxon>Actinopterygii</taxon>
        <taxon>Neopterygii</taxon>
        <taxon>Teleostei</taxon>
        <taxon>Protacanthopterygii</taxon>
        <taxon>Salmoniformes</taxon>
        <taxon>Salmonidae</taxon>
        <taxon>Salmoninae</taxon>
        <taxon>Hucho</taxon>
    </lineage>
</organism>
<dbReference type="GO" id="GO:0005886">
    <property type="term" value="C:plasma membrane"/>
    <property type="evidence" value="ECO:0007669"/>
    <property type="project" value="InterPro"/>
</dbReference>
<dbReference type="AlphaFoldDB" id="A0A4W5KZ68"/>
<proteinExistence type="predicted"/>
<evidence type="ECO:0000256" key="6">
    <source>
        <dbReference type="ARBA" id="ARBA00022989"/>
    </source>
</evidence>
<dbReference type="Pfam" id="PF07686">
    <property type="entry name" value="V-set"/>
    <property type="match status" value="1"/>
</dbReference>
<dbReference type="Pfam" id="PF13927">
    <property type="entry name" value="Ig_3"/>
    <property type="match status" value="1"/>
</dbReference>
<evidence type="ECO:0000256" key="4">
    <source>
        <dbReference type="ARBA" id="ARBA00022729"/>
    </source>
</evidence>
<reference evidence="13" key="3">
    <citation type="submission" date="2025-09" db="UniProtKB">
        <authorList>
            <consortium name="Ensembl"/>
        </authorList>
    </citation>
    <scope>IDENTIFICATION</scope>
</reference>
<dbReference type="InterPro" id="IPR003599">
    <property type="entry name" value="Ig_sub"/>
</dbReference>
<feature type="region of interest" description="Disordered" evidence="10">
    <location>
        <begin position="314"/>
        <end position="335"/>
    </location>
</feature>
<keyword evidence="3 11" id="KW-0812">Transmembrane</keyword>
<evidence type="ECO:0000256" key="9">
    <source>
        <dbReference type="ARBA" id="ARBA00023319"/>
    </source>
</evidence>
<dbReference type="InterPro" id="IPR003598">
    <property type="entry name" value="Ig_sub2"/>
</dbReference>
<dbReference type="InterPro" id="IPR029861">
    <property type="entry name" value="VSIG1"/>
</dbReference>
<sequence>MFKWSKILIKVKKNMMCFLTVFFFLGCGHLITVTVPQKFVNVTNGESALLECTFVTTVQNTSDIIIQWSFVAKTSLVPQQVYYSQSGEDVISKPYEGRLKPPTYPTTRNATITISNMQVSDAGAYTCEVHNFPDVSGKTEATIIVNILERPSVPFCAVHGDVESGHLVTLTCHSERGSPTPTYTWIRLEQDKTKKPVMGNTEPKIGSLYFRNISQFEFGEYCCNASNAVGSATCTVELNHELRDGAIAGAVIGALLGAVLIILIIWYMTHSMKKQKYKASKATEMQAIPKSSATVAYEGVPTRGSGHQAHVTSGGVPMATNSHVHSDADGEKAEA</sequence>
<dbReference type="SMART" id="SM00409">
    <property type="entry name" value="IG"/>
    <property type="match status" value="2"/>
</dbReference>
<evidence type="ECO:0000256" key="5">
    <source>
        <dbReference type="ARBA" id="ARBA00022737"/>
    </source>
</evidence>
<dbReference type="GO" id="GO:0030277">
    <property type="term" value="P:maintenance of gastrointestinal epithelium"/>
    <property type="evidence" value="ECO:0007669"/>
    <property type="project" value="InterPro"/>
</dbReference>
<keyword evidence="6 11" id="KW-1133">Transmembrane helix</keyword>
<evidence type="ECO:0000256" key="2">
    <source>
        <dbReference type="ARBA" id="ARBA00017514"/>
    </source>
</evidence>
<feature type="compositionally biased region" description="Basic and acidic residues" evidence="10">
    <location>
        <begin position="324"/>
        <end position="335"/>
    </location>
</feature>
<evidence type="ECO:0000313" key="13">
    <source>
        <dbReference type="Ensembl" id="ENSHHUP00000016594.1"/>
    </source>
</evidence>
<reference evidence="13" key="2">
    <citation type="submission" date="2025-08" db="UniProtKB">
        <authorList>
            <consortium name="Ensembl"/>
        </authorList>
    </citation>
    <scope>IDENTIFICATION</scope>
</reference>
<protein>
    <recommendedName>
        <fullName evidence="2">V-set and immunoglobulin domain-containing protein 1</fullName>
    </recommendedName>
</protein>
<dbReference type="GeneTree" id="ENSGT00940000160507"/>
<reference evidence="14" key="1">
    <citation type="submission" date="2018-06" db="EMBL/GenBank/DDBJ databases">
        <title>Genome assembly of Danube salmon.</title>
        <authorList>
            <person name="Macqueen D.J."/>
            <person name="Gundappa M.K."/>
        </authorList>
    </citation>
    <scope>NUCLEOTIDE SEQUENCE [LARGE SCALE GENOMIC DNA]</scope>
</reference>
<comment type="subcellular location">
    <subcellularLocation>
        <location evidence="1">Membrane</location>
        <topology evidence="1">Single-pass type I membrane protein</topology>
    </subcellularLocation>
</comment>
<keyword evidence="14" id="KW-1185">Reference proteome</keyword>
<evidence type="ECO:0000256" key="1">
    <source>
        <dbReference type="ARBA" id="ARBA00004479"/>
    </source>
</evidence>
<dbReference type="Gene3D" id="2.60.40.10">
    <property type="entry name" value="Immunoglobulins"/>
    <property type="match status" value="2"/>
</dbReference>
<keyword evidence="5" id="KW-0677">Repeat</keyword>
<feature type="domain" description="Ig-like" evidence="12">
    <location>
        <begin position="31"/>
        <end position="144"/>
    </location>
</feature>
<name>A0A4W5KZ68_9TELE</name>
<evidence type="ECO:0000256" key="11">
    <source>
        <dbReference type="SAM" id="Phobius"/>
    </source>
</evidence>
<dbReference type="PROSITE" id="PS50835">
    <property type="entry name" value="IG_LIKE"/>
    <property type="match status" value="2"/>
</dbReference>
<dbReference type="InterPro" id="IPR013783">
    <property type="entry name" value="Ig-like_fold"/>
</dbReference>
<keyword evidence="7 11" id="KW-0472">Membrane</keyword>
<evidence type="ECO:0000259" key="12">
    <source>
        <dbReference type="PROSITE" id="PS50835"/>
    </source>
</evidence>